<dbReference type="AlphaFoldDB" id="A0A397QDT5"/>
<dbReference type="Proteomes" id="UP000266273">
    <property type="component" value="Unassembled WGS sequence"/>
</dbReference>
<evidence type="ECO:0000256" key="2">
    <source>
        <dbReference type="SAM" id="Phobius"/>
    </source>
</evidence>
<feature type="compositionally biased region" description="Basic and acidic residues" evidence="1">
    <location>
        <begin position="614"/>
        <end position="645"/>
    </location>
</feature>
<feature type="region of interest" description="Disordered" evidence="1">
    <location>
        <begin position="167"/>
        <end position="190"/>
    </location>
</feature>
<keyword evidence="2" id="KW-0472">Membrane</keyword>
<feature type="compositionally biased region" description="Basic and acidic residues" evidence="1">
    <location>
        <begin position="168"/>
        <end position="177"/>
    </location>
</feature>
<feature type="region of interest" description="Disordered" evidence="1">
    <location>
        <begin position="579"/>
        <end position="703"/>
    </location>
</feature>
<keyword evidence="2" id="KW-1133">Transmembrane helix</keyword>
<evidence type="ECO:0000256" key="1">
    <source>
        <dbReference type="SAM" id="MobiDB-lite"/>
    </source>
</evidence>
<organism evidence="3 4">
    <name type="scientific">Dichotomicrobium thermohalophilum</name>
    <dbReference type="NCBI Taxonomy" id="933063"/>
    <lineage>
        <taxon>Bacteria</taxon>
        <taxon>Pseudomonadati</taxon>
        <taxon>Pseudomonadota</taxon>
        <taxon>Alphaproteobacteria</taxon>
        <taxon>Hyphomicrobiales</taxon>
        <taxon>Hyphomicrobiaceae</taxon>
        <taxon>Dichotomicrobium</taxon>
    </lineage>
</organism>
<evidence type="ECO:0000313" key="3">
    <source>
        <dbReference type="EMBL" id="RIA56244.1"/>
    </source>
</evidence>
<accession>A0A397QDT5</accession>
<feature type="compositionally biased region" description="Basic and acidic residues" evidence="1">
    <location>
        <begin position="579"/>
        <end position="592"/>
    </location>
</feature>
<keyword evidence="2" id="KW-0812">Transmembrane</keyword>
<keyword evidence="4" id="KW-1185">Reference proteome</keyword>
<proteinExistence type="predicted"/>
<name>A0A397QDT5_9HYPH</name>
<feature type="transmembrane region" description="Helical" evidence="2">
    <location>
        <begin position="25"/>
        <end position="45"/>
    </location>
</feature>
<reference evidence="3 4" key="1">
    <citation type="submission" date="2018-08" db="EMBL/GenBank/DDBJ databases">
        <title>Genomic Encyclopedia of Archaeal and Bacterial Type Strains, Phase II (KMG-II): from individual species to whole genera.</title>
        <authorList>
            <person name="Goeker M."/>
        </authorList>
    </citation>
    <scope>NUCLEOTIDE SEQUENCE [LARGE SCALE GENOMIC DNA]</scope>
    <source>
        <strain evidence="3 4">DSM 5002</strain>
    </source>
</reference>
<feature type="transmembrane region" description="Helical" evidence="2">
    <location>
        <begin position="100"/>
        <end position="121"/>
    </location>
</feature>
<sequence length="703" mass="78835">MPGRQQDPDQPGPLRRSWARFTESWKSILLIIGLTTLSWISTYTGMLELITANAGQISMVITVAVGFAVAVLQLMILFILDQFFSREFYQGKRVLAIFPLYLAGYLFLTLISVGFGFGFYWKYLEARTASSASAEASITQVQSQLQRGATQLDQLQATLGTLATISSERAETEREEGGTCNGSPPGEGPRMRLREADASRFGFAEQFVGSRAGQVQDDINALTKKMSRVVANDPSTIDPQTGTRNVFLRDMNRELNLVATRFNALANDPQLMSLRDEFAQRADQTVFQSNGGTFRCPDPALSSALKGVVRAIDELPELNPPQINPTEGSAAVVEAFRRLTTSLYGLLQLEVPPSPQELREARERAIAAGEDPSQVTGLTGLGPRDFIPLAIAIFVDFCILLVSMNRPFHAFRAFYGGVEEARTREMGEFMRMFREVFFDEFHRRPSPEEMLSPIQDVVFDHRGAYYAAVPLEFGPGADELKRRKARYIANIMFALETRGFVRLISRNARAPESDEAQPAGRLERMIGKRGWSDLSAFARGQLRARNSEFAEAPDFRVYKFAKGKWPEIALRTVVSAHKEEASFRQDFPERRPQTALDRGMLTDPSGNDNQLEGVEPRPQIEHHPSTEEPEERQAAADTQKEIDPEIRDEEPDYDRHDDPDPYHYSDPDFAQRETDPLSHEDDRASDDAPPPRHNGGARRKLDS</sequence>
<evidence type="ECO:0000313" key="4">
    <source>
        <dbReference type="Proteomes" id="UP000266273"/>
    </source>
</evidence>
<gene>
    <name evidence="3" type="ORF">BXY53_1347</name>
</gene>
<feature type="compositionally biased region" description="Basic and acidic residues" evidence="1">
    <location>
        <begin position="653"/>
        <end position="690"/>
    </location>
</feature>
<comment type="caution">
    <text evidence="3">The sequence shown here is derived from an EMBL/GenBank/DDBJ whole genome shotgun (WGS) entry which is preliminary data.</text>
</comment>
<dbReference type="EMBL" id="QXDF01000001">
    <property type="protein sequence ID" value="RIA56244.1"/>
    <property type="molecule type" value="Genomic_DNA"/>
</dbReference>
<protein>
    <submittedName>
        <fullName evidence="3">Uncharacterized protein</fullName>
    </submittedName>
</protein>
<feature type="transmembrane region" description="Helical" evidence="2">
    <location>
        <begin position="57"/>
        <end position="80"/>
    </location>
</feature>